<accession>A0AC35G7C8</accession>
<sequence>MIMFFLFFILLLNIGTSVGKVENDVFSISNHPLLDDDKAKKLSIGERLIENLKGENIKDYLRLITSDPHIAGTGNNKKVGEKILNLWKKNGLENVHFVEYEVLLSYPDFDNPNHISIVNRDGKILYKSNGTSPVIFPKEQGAPNAGIQWVAYSAPGEIEGEIVYCHYGRKEDFERLKKLGIKVAGNIAMIRYSHGFRGDKVGLAQKFGAIGAILFSDPAEVAQEGTDKAHVYPNAEWMPEGGVQRGSVLHQFGDPLTPLIPAKPDLYKSRTIEEAKAAGILPKISVLPLSYKDAYEILVRLSGNPVPSEWQGGLNFTYHLGPGFHESGTKVKLSVKAKYEKREIRNIVGYIYGKEEPDKYVILGNHYDAWVYGSIDPNSGTSTLAEVARAMTQTMNETGWRPSRTIMFCNWDAEEYGLIGSTEFVEEFEKQLNERAVVYLNVDLISANNSFDAATIPSLYHVVVDVAKRIPNPLESEIINGRKTIYDTWIKTFPSNFPSHSEFPQMNIPAGGSDHTAFLNFVGIPVVDFRYHNASWSHGYEYPLYHSLYETKFINEHIFDTNNLAVHRAIGQFWAELARVFADSPIIPVNITFYAETLLNVYVKDLIKDFEPLKNGYHEAKDAQKQLSNLIKNCKEFLKQSRQLENEIQKIQKSNFKDNFRSRILSNRISSVERCFINVYIRPENPSKRHLLYSVSDKDLYSSNVMSCVYDAIDNLINSKTDKNKLAAGKELAKQISCIQAAVQCAINTIKE</sequence>
<organism evidence="1 2">
    <name type="scientific">Panagrolaimus sp. PS1159</name>
    <dbReference type="NCBI Taxonomy" id="55785"/>
    <lineage>
        <taxon>Eukaryota</taxon>
        <taxon>Metazoa</taxon>
        <taxon>Ecdysozoa</taxon>
        <taxon>Nematoda</taxon>
        <taxon>Chromadorea</taxon>
        <taxon>Rhabditida</taxon>
        <taxon>Tylenchina</taxon>
        <taxon>Panagrolaimomorpha</taxon>
        <taxon>Panagrolaimoidea</taxon>
        <taxon>Panagrolaimidae</taxon>
        <taxon>Panagrolaimus</taxon>
    </lineage>
</organism>
<protein>
    <submittedName>
        <fullName evidence="2">Uncharacterized protein</fullName>
    </submittedName>
</protein>
<dbReference type="Proteomes" id="UP000887580">
    <property type="component" value="Unplaced"/>
</dbReference>
<dbReference type="WBParaSite" id="PS1159_v2.g24625.t1">
    <property type="protein sequence ID" value="PS1159_v2.g24625.t1"/>
    <property type="gene ID" value="PS1159_v2.g24625"/>
</dbReference>
<evidence type="ECO:0000313" key="1">
    <source>
        <dbReference type="Proteomes" id="UP000887580"/>
    </source>
</evidence>
<proteinExistence type="predicted"/>
<name>A0AC35G7C8_9BILA</name>
<evidence type="ECO:0000313" key="2">
    <source>
        <dbReference type="WBParaSite" id="PS1159_v2.g24625.t1"/>
    </source>
</evidence>
<reference evidence="2" key="1">
    <citation type="submission" date="2022-11" db="UniProtKB">
        <authorList>
            <consortium name="WormBaseParasite"/>
        </authorList>
    </citation>
    <scope>IDENTIFICATION</scope>
</reference>